<proteinExistence type="predicted"/>
<name>A0A941ESJ4_9ACTN</name>
<dbReference type="GO" id="GO:0004197">
    <property type="term" value="F:cysteine-type endopeptidase activity"/>
    <property type="evidence" value="ECO:0007669"/>
    <property type="project" value="InterPro"/>
</dbReference>
<dbReference type="InterPro" id="IPR018247">
    <property type="entry name" value="EF_Hand_1_Ca_BS"/>
</dbReference>
<dbReference type="Gene3D" id="3.40.50.1460">
    <property type="match status" value="1"/>
</dbReference>
<evidence type="ECO:0000259" key="1">
    <source>
        <dbReference type="Pfam" id="PF00656"/>
    </source>
</evidence>
<sequence length="628" mass="67424">MSADQSSWRAPQRHALLVATDEYDDADWAQLRSPAADAEGLAAALADPSIGDFAVTTVLNAPYSTIRTSLEEFLSDRTRDDFLLLYFSCHGYREDGEFYFAARDTLKRRLQATGVDGGFVHRLLKKSAADRVVVVLDCCYSGAFPKGAKGTTLTTDLGHLAEIVSGTGRAIITASGSIESAYEDTDTLTGSDPVPSIFTEALIHGLRSGLADLDGDGHVAVNEWFEYATARLLRRGAVQTPHMWNADVVGRLFVARNPFFRAPLPAIPAAAAPVLGGGEGNGVLGRLATFGQVLPGGKALTQAVIGLVYQVRTVLMAARLPSAWWALLGSLQELADDHDADRAVSQLFAALRRLEQDPTAVYAVSDALETLEALVRDPGFAGALGQLVRALEIAVNTGSDLLKRVATPELYRRSYGLAHEFATRFLVEPDPPAPPESAPGVYVAPAPWYSPSPPHSDDAIAALYRFAHAVRGFAGHEALREAISAFAASLAPRRPMLSASSAQAERLADQVLELTLSTRRWVEGPGAAFIRDAVIGFCDDLSKSIRDARKNGTHATELDSFLNEATEFLTDAAEALTGPDPISAVTSLTESLRDDPISESDYQEMFSDLADLVGQWIEAIDELTAPEE</sequence>
<dbReference type="GO" id="GO:0006508">
    <property type="term" value="P:proteolysis"/>
    <property type="evidence" value="ECO:0007669"/>
    <property type="project" value="InterPro"/>
</dbReference>
<evidence type="ECO:0000313" key="2">
    <source>
        <dbReference type="EMBL" id="MBR7837272.1"/>
    </source>
</evidence>
<gene>
    <name evidence="2" type="ORF">KDL01_28600</name>
</gene>
<dbReference type="InterPro" id="IPR011600">
    <property type="entry name" value="Pept_C14_caspase"/>
</dbReference>
<reference evidence="2" key="1">
    <citation type="submission" date="2021-04" db="EMBL/GenBank/DDBJ databases">
        <title>Genome based classification of Actinospica acidithermotolerans sp. nov., an actinobacterium isolated from an Indonesian hot spring.</title>
        <authorList>
            <person name="Kusuma A.B."/>
            <person name="Putra K.E."/>
            <person name="Nafisah S."/>
            <person name="Loh J."/>
            <person name="Nouioui I."/>
            <person name="Goodfellow M."/>
        </authorList>
    </citation>
    <scope>NUCLEOTIDE SEQUENCE</scope>
    <source>
        <strain evidence="2">CSCA 57</strain>
    </source>
</reference>
<dbReference type="RefSeq" id="WP_212531739.1">
    <property type="nucleotide sequence ID" value="NZ_JAGSOG010000192.1"/>
</dbReference>
<comment type="caution">
    <text evidence="2">The sequence shown here is derived from an EMBL/GenBank/DDBJ whole genome shotgun (WGS) entry which is preliminary data.</text>
</comment>
<dbReference type="Pfam" id="PF00656">
    <property type="entry name" value="Peptidase_C14"/>
    <property type="match status" value="1"/>
</dbReference>
<dbReference type="Proteomes" id="UP000675781">
    <property type="component" value="Unassembled WGS sequence"/>
</dbReference>
<dbReference type="EMBL" id="JAGSOG010000192">
    <property type="protein sequence ID" value="MBR7837272.1"/>
    <property type="molecule type" value="Genomic_DNA"/>
</dbReference>
<dbReference type="AlphaFoldDB" id="A0A941ESJ4"/>
<evidence type="ECO:0000313" key="3">
    <source>
        <dbReference type="Proteomes" id="UP000675781"/>
    </source>
</evidence>
<accession>A0A941ESJ4</accession>
<keyword evidence="3" id="KW-1185">Reference proteome</keyword>
<dbReference type="PROSITE" id="PS00018">
    <property type="entry name" value="EF_HAND_1"/>
    <property type="match status" value="1"/>
</dbReference>
<feature type="domain" description="Peptidase C14 caspase" evidence="1">
    <location>
        <begin position="13"/>
        <end position="208"/>
    </location>
</feature>
<dbReference type="NCBIfam" id="NF047832">
    <property type="entry name" value="caspase_w_EACC1"/>
    <property type="match status" value="1"/>
</dbReference>
<dbReference type="InterPro" id="IPR029030">
    <property type="entry name" value="Caspase-like_dom_sf"/>
</dbReference>
<protein>
    <submittedName>
        <fullName evidence="2">Caspase family protein</fullName>
    </submittedName>
</protein>
<organism evidence="2 3">
    <name type="scientific">Actinospica durhamensis</name>
    <dbReference type="NCBI Taxonomy" id="1508375"/>
    <lineage>
        <taxon>Bacteria</taxon>
        <taxon>Bacillati</taxon>
        <taxon>Actinomycetota</taxon>
        <taxon>Actinomycetes</taxon>
        <taxon>Catenulisporales</taxon>
        <taxon>Actinospicaceae</taxon>
        <taxon>Actinospica</taxon>
    </lineage>
</organism>
<dbReference type="SUPFAM" id="SSF52129">
    <property type="entry name" value="Caspase-like"/>
    <property type="match status" value="1"/>
</dbReference>